<gene>
    <name evidence="1" type="ORF">ABT39_MTgene4218</name>
</gene>
<keyword evidence="1" id="KW-0496">Mitochondrion</keyword>
<reference evidence="1" key="1">
    <citation type="journal article" date="2015" name="Genome Biol. Evol.">
        <title>Organellar Genomes of White Spruce (Picea glauca): Assembly and Annotation.</title>
        <authorList>
            <person name="Jackman S.D."/>
            <person name="Warren R.L."/>
            <person name="Gibb E.A."/>
            <person name="Vandervalk B.P."/>
            <person name="Mohamadi H."/>
            <person name="Chu J."/>
            <person name="Raymond A."/>
            <person name="Pleasance S."/>
            <person name="Coope R."/>
            <person name="Wildung M.R."/>
            <person name="Ritland C.E."/>
            <person name="Bousquet J."/>
            <person name="Jones S.J."/>
            <person name="Bohlmann J."/>
            <person name="Birol I."/>
        </authorList>
    </citation>
    <scope>NUCLEOTIDE SEQUENCE [LARGE SCALE GENOMIC DNA]</scope>
    <source>
        <tissue evidence="1">Flushing bud</tissue>
    </source>
</reference>
<dbReference type="EMBL" id="LKAM01000004">
    <property type="protein sequence ID" value="KUM48882.1"/>
    <property type="molecule type" value="Genomic_DNA"/>
</dbReference>
<organism evidence="1">
    <name type="scientific">Picea glauca</name>
    <name type="common">White spruce</name>
    <name type="synonym">Pinus glauca</name>
    <dbReference type="NCBI Taxonomy" id="3330"/>
    <lineage>
        <taxon>Eukaryota</taxon>
        <taxon>Viridiplantae</taxon>
        <taxon>Streptophyta</taxon>
        <taxon>Embryophyta</taxon>
        <taxon>Tracheophyta</taxon>
        <taxon>Spermatophyta</taxon>
        <taxon>Pinopsida</taxon>
        <taxon>Pinidae</taxon>
        <taxon>Conifers I</taxon>
        <taxon>Pinales</taxon>
        <taxon>Pinaceae</taxon>
        <taxon>Picea</taxon>
    </lineage>
</organism>
<evidence type="ECO:0000313" key="1">
    <source>
        <dbReference type="EMBL" id="KUM48882.1"/>
    </source>
</evidence>
<geneLocation type="mitochondrion" evidence="1"/>
<comment type="caution">
    <text evidence="1">The sequence shown here is derived from an EMBL/GenBank/DDBJ whole genome shotgun (WGS) entry which is preliminary data.</text>
</comment>
<dbReference type="AlphaFoldDB" id="A0A101M0V6"/>
<name>A0A101M0V6_PICGL</name>
<protein>
    <submittedName>
        <fullName evidence="1">Uncharacterized protein</fullName>
    </submittedName>
</protein>
<sequence>MVLKRLLLMVLIQLFVLVSMQCLMTLPLLLEVLGL</sequence>
<accession>A0A101M0V6</accession>
<proteinExistence type="predicted"/>